<dbReference type="Proteomes" id="UP000682843">
    <property type="component" value="Chromosome"/>
</dbReference>
<feature type="transmembrane region" description="Helical" evidence="1">
    <location>
        <begin position="75"/>
        <end position="94"/>
    </location>
</feature>
<keyword evidence="1" id="KW-1133">Transmembrane helix</keyword>
<feature type="transmembrane region" description="Helical" evidence="1">
    <location>
        <begin position="100"/>
        <end position="119"/>
    </location>
</feature>
<evidence type="ECO:0000256" key="1">
    <source>
        <dbReference type="SAM" id="Phobius"/>
    </source>
</evidence>
<evidence type="ECO:0000313" key="3">
    <source>
        <dbReference type="Proteomes" id="UP000682843"/>
    </source>
</evidence>
<organism evidence="2 3">
    <name type="scientific">Tardiphaga alba</name>
    <dbReference type="NCBI Taxonomy" id="340268"/>
    <lineage>
        <taxon>Bacteria</taxon>
        <taxon>Pseudomonadati</taxon>
        <taxon>Pseudomonadota</taxon>
        <taxon>Alphaproteobacteria</taxon>
        <taxon>Hyphomicrobiales</taxon>
        <taxon>Nitrobacteraceae</taxon>
        <taxon>Tardiphaga</taxon>
    </lineage>
</organism>
<reference evidence="2 3" key="1">
    <citation type="submission" date="2019-02" db="EMBL/GenBank/DDBJ databases">
        <title>Emended description of the genus Rhodopseudomonas and description of Rhodopseudomonas albus sp. nov., a non-phototrophic, heavy-metal-tolerant bacterium isolated from garden soil.</title>
        <authorList>
            <person name="Bao Z."/>
            <person name="Cao W.W."/>
            <person name="Sato Y."/>
            <person name="Nishizawa T."/>
            <person name="Zhao J."/>
            <person name="Guo Y."/>
            <person name="Ohta H."/>
        </authorList>
    </citation>
    <scope>NUCLEOTIDE SEQUENCE [LARGE SCALE GENOMIC DNA]</scope>
    <source>
        <strain evidence="2 3">SK50-23</strain>
    </source>
</reference>
<dbReference type="RefSeq" id="WP_211913118.1">
    <property type="nucleotide sequence ID" value="NZ_CP036498.1"/>
</dbReference>
<feature type="transmembrane region" description="Helical" evidence="1">
    <location>
        <begin position="7"/>
        <end position="24"/>
    </location>
</feature>
<dbReference type="EMBL" id="CP036498">
    <property type="protein sequence ID" value="QUS39572.1"/>
    <property type="molecule type" value="Genomic_DNA"/>
</dbReference>
<proteinExistence type="predicted"/>
<keyword evidence="3" id="KW-1185">Reference proteome</keyword>
<evidence type="ECO:0000313" key="2">
    <source>
        <dbReference type="EMBL" id="QUS39572.1"/>
    </source>
</evidence>
<gene>
    <name evidence="2" type="ORF">RPMA_12535</name>
</gene>
<accession>A0ABX8A7Z0</accession>
<protein>
    <submittedName>
        <fullName evidence="2">Uncharacterized protein</fullName>
    </submittedName>
</protein>
<keyword evidence="1" id="KW-0812">Transmembrane</keyword>
<name>A0ABX8A7Z0_9BRAD</name>
<feature type="transmembrane region" description="Helical" evidence="1">
    <location>
        <begin position="44"/>
        <end position="63"/>
    </location>
</feature>
<keyword evidence="1" id="KW-0472">Membrane</keyword>
<sequence>MTQTRSVEWLLAAMMFAWGVGLLLPGNTMSLPQYRLLSEWAPEFVWAAWSLAIGGVRFVALYINGSWKRTPLIRSICAIFGIVWWLLLCVLFMTANSGPMPAGLLWFPVFIGFEGYSAFRSARDSYHSGALQRWVRL</sequence>